<dbReference type="Proteomes" id="UP000799118">
    <property type="component" value="Unassembled WGS sequence"/>
</dbReference>
<dbReference type="GO" id="GO:0000981">
    <property type="term" value="F:DNA-binding transcription factor activity, RNA polymerase II-specific"/>
    <property type="evidence" value="ECO:0007669"/>
    <property type="project" value="InterPro"/>
</dbReference>
<keyword evidence="7" id="KW-1185">Reference proteome</keyword>
<evidence type="ECO:0000256" key="3">
    <source>
        <dbReference type="SAM" id="Coils"/>
    </source>
</evidence>
<evidence type="ECO:0000313" key="6">
    <source>
        <dbReference type="EMBL" id="KAE9391612.1"/>
    </source>
</evidence>
<dbReference type="InterPro" id="IPR036864">
    <property type="entry name" value="Zn2-C6_fun-type_DNA-bd_sf"/>
</dbReference>
<dbReference type="PANTHER" id="PTHR31001">
    <property type="entry name" value="UNCHARACTERIZED TRANSCRIPTIONAL REGULATORY PROTEIN"/>
    <property type="match status" value="1"/>
</dbReference>
<dbReference type="SUPFAM" id="SSF57701">
    <property type="entry name" value="Zn2/Cys6 DNA-binding domain"/>
    <property type="match status" value="1"/>
</dbReference>
<dbReference type="AlphaFoldDB" id="A0A6A4H076"/>
<dbReference type="GO" id="GO:0008270">
    <property type="term" value="F:zinc ion binding"/>
    <property type="evidence" value="ECO:0007669"/>
    <property type="project" value="InterPro"/>
</dbReference>
<feature type="region of interest" description="Disordered" evidence="4">
    <location>
        <begin position="201"/>
        <end position="223"/>
    </location>
</feature>
<dbReference type="EMBL" id="ML769618">
    <property type="protein sequence ID" value="KAE9391612.1"/>
    <property type="molecule type" value="Genomic_DNA"/>
</dbReference>
<dbReference type="SMART" id="SM00066">
    <property type="entry name" value="GAL4"/>
    <property type="match status" value="1"/>
</dbReference>
<dbReference type="OrthoDB" id="2269373at2759"/>
<evidence type="ECO:0000256" key="1">
    <source>
        <dbReference type="ARBA" id="ARBA00004123"/>
    </source>
</evidence>
<evidence type="ECO:0000256" key="2">
    <source>
        <dbReference type="ARBA" id="ARBA00023242"/>
    </source>
</evidence>
<protein>
    <recommendedName>
        <fullName evidence="5">Zn(2)-C6 fungal-type domain-containing protein</fullName>
    </recommendedName>
</protein>
<evidence type="ECO:0000256" key="4">
    <source>
        <dbReference type="SAM" id="MobiDB-lite"/>
    </source>
</evidence>
<organism evidence="6 7">
    <name type="scientific">Gymnopus androsaceus JB14</name>
    <dbReference type="NCBI Taxonomy" id="1447944"/>
    <lineage>
        <taxon>Eukaryota</taxon>
        <taxon>Fungi</taxon>
        <taxon>Dikarya</taxon>
        <taxon>Basidiomycota</taxon>
        <taxon>Agaricomycotina</taxon>
        <taxon>Agaricomycetes</taxon>
        <taxon>Agaricomycetidae</taxon>
        <taxon>Agaricales</taxon>
        <taxon>Marasmiineae</taxon>
        <taxon>Omphalotaceae</taxon>
        <taxon>Gymnopus</taxon>
    </lineage>
</organism>
<evidence type="ECO:0000259" key="5">
    <source>
        <dbReference type="PROSITE" id="PS50048"/>
    </source>
</evidence>
<proteinExistence type="predicted"/>
<feature type="domain" description="Zn(2)-C6 fungal-type" evidence="5">
    <location>
        <begin position="33"/>
        <end position="65"/>
    </location>
</feature>
<feature type="coiled-coil region" evidence="3">
    <location>
        <begin position="73"/>
        <end position="100"/>
    </location>
</feature>
<gene>
    <name evidence="6" type="ORF">BT96DRAFT_1060114</name>
</gene>
<dbReference type="InterPro" id="IPR050613">
    <property type="entry name" value="Sec_Metabolite_Reg"/>
</dbReference>
<feature type="compositionally biased region" description="Polar residues" evidence="4">
    <location>
        <begin position="201"/>
        <end position="214"/>
    </location>
</feature>
<dbReference type="Gene3D" id="4.10.240.10">
    <property type="entry name" value="Zn(2)-C6 fungal-type DNA-binding domain"/>
    <property type="match status" value="1"/>
</dbReference>
<reference evidence="6" key="1">
    <citation type="journal article" date="2019" name="Environ. Microbiol.">
        <title>Fungal ecological strategies reflected in gene transcription - a case study of two litter decomposers.</title>
        <authorList>
            <person name="Barbi F."/>
            <person name="Kohler A."/>
            <person name="Barry K."/>
            <person name="Baskaran P."/>
            <person name="Daum C."/>
            <person name="Fauchery L."/>
            <person name="Ihrmark K."/>
            <person name="Kuo A."/>
            <person name="LaButti K."/>
            <person name="Lipzen A."/>
            <person name="Morin E."/>
            <person name="Grigoriev I.V."/>
            <person name="Henrissat B."/>
            <person name="Lindahl B."/>
            <person name="Martin F."/>
        </authorList>
    </citation>
    <scope>NUCLEOTIDE SEQUENCE</scope>
    <source>
        <strain evidence="6">JB14</strain>
    </source>
</reference>
<evidence type="ECO:0000313" key="7">
    <source>
        <dbReference type="Proteomes" id="UP000799118"/>
    </source>
</evidence>
<dbReference type="GO" id="GO:0005634">
    <property type="term" value="C:nucleus"/>
    <property type="evidence" value="ECO:0007669"/>
    <property type="project" value="UniProtKB-SubCell"/>
</dbReference>
<comment type="subcellular location">
    <subcellularLocation>
        <location evidence="1">Nucleus</location>
    </subcellularLocation>
</comment>
<dbReference type="CDD" id="cd00067">
    <property type="entry name" value="GAL4"/>
    <property type="match status" value="1"/>
</dbReference>
<accession>A0A6A4H076</accession>
<sequence length="250" mass="27923">MSLEVRKAQAPSERQPATRGNDYKRRRNRAILSCLGCHTSKRMCDRKRPKCTRCTEMGLTGHCVYEVDESSQRLNTQNRFSILRNRVAELEGEIEELKNKQNPSPEQHDAADLLNINTDPHFVGYEDNVEMYNQLDSISPESSHRCNPSQGIKQCSCVMLELSLRLRKAVAILAQHPHHQAGRYCPLNQTLVELDTLTADGLSSDSPRAPSYSQAPALPTPHAINTHSNLTRLDLDSLFNSSAGNGSLTS</sequence>
<keyword evidence="2" id="KW-0539">Nucleus</keyword>
<dbReference type="Pfam" id="PF00172">
    <property type="entry name" value="Zn_clus"/>
    <property type="match status" value="1"/>
</dbReference>
<dbReference type="PROSITE" id="PS00463">
    <property type="entry name" value="ZN2_CY6_FUNGAL_1"/>
    <property type="match status" value="1"/>
</dbReference>
<dbReference type="PROSITE" id="PS50048">
    <property type="entry name" value="ZN2_CY6_FUNGAL_2"/>
    <property type="match status" value="1"/>
</dbReference>
<keyword evidence="3" id="KW-0175">Coiled coil</keyword>
<name>A0A6A4H076_9AGAR</name>
<feature type="region of interest" description="Disordered" evidence="4">
    <location>
        <begin position="1"/>
        <end position="23"/>
    </location>
</feature>
<dbReference type="InterPro" id="IPR001138">
    <property type="entry name" value="Zn2Cys6_DnaBD"/>
</dbReference>
<dbReference type="PANTHER" id="PTHR31001:SF81">
    <property type="entry name" value="ZN(II)2CYS6 TRANSCRIPTION FACTOR"/>
    <property type="match status" value="1"/>
</dbReference>